<dbReference type="EMBL" id="BTGU01000221">
    <property type="protein sequence ID" value="GMN65227.1"/>
    <property type="molecule type" value="Genomic_DNA"/>
</dbReference>
<name>A0AA88J8Y5_FICCA</name>
<reference evidence="1" key="1">
    <citation type="submission" date="2023-07" db="EMBL/GenBank/DDBJ databases">
        <title>draft genome sequence of fig (Ficus carica).</title>
        <authorList>
            <person name="Takahashi T."/>
            <person name="Nishimura K."/>
        </authorList>
    </citation>
    <scope>NUCLEOTIDE SEQUENCE</scope>
</reference>
<protein>
    <submittedName>
        <fullName evidence="1">Uncharacterized protein</fullName>
    </submittedName>
</protein>
<organism evidence="1 2">
    <name type="scientific">Ficus carica</name>
    <name type="common">Common fig</name>
    <dbReference type="NCBI Taxonomy" id="3494"/>
    <lineage>
        <taxon>Eukaryota</taxon>
        <taxon>Viridiplantae</taxon>
        <taxon>Streptophyta</taxon>
        <taxon>Embryophyta</taxon>
        <taxon>Tracheophyta</taxon>
        <taxon>Spermatophyta</taxon>
        <taxon>Magnoliopsida</taxon>
        <taxon>eudicotyledons</taxon>
        <taxon>Gunneridae</taxon>
        <taxon>Pentapetalae</taxon>
        <taxon>rosids</taxon>
        <taxon>fabids</taxon>
        <taxon>Rosales</taxon>
        <taxon>Moraceae</taxon>
        <taxon>Ficeae</taxon>
        <taxon>Ficus</taxon>
    </lineage>
</organism>
<accession>A0AA88J8Y5</accession>
<gene>
    <name evidence="1" type="ORF">TIFTF001_034297</name>
</gene>
<sequence>MRGSHHRRRVVIASSSNGCRNIFSDSSFVCDGHNCEMRSSNGQNHECRNLPRNGVAFFR</sequence>
<dbReference type="Proteomes" id="UP001187192">
    <property type="component" value="Unassembled WGS sequence"/>
</dbReference>
<keyword evidence="2" id="KW-1185">Reference proteome</keyword>
<evidence type="ECO:0000313" key="2">
    <source>
        <dbReference type="Proteomes" id="UP001187192"/>
    </source>
</evidence>
<evidence type="ECO:0000313" key="1">
    <source>
        <dbReference type="EMBL" id="GMN65227.1"/>
    </source>
</evidence>
<dbReference type="AlphaFoldDB" id="A0AA88J8Y5"/>
<proteinExistence type="predicted"/>
<comment type="caution">
    <text evidence="1">The sequence shown here is derived from an EMBL/GenBank/DDBJ whole genome shotgun (WGS) entry which is preliminary data.</text>
</comment>